<evidence type="ECO:0000313" key="7">
    <source>
        <dbReference type="Proteomes" id="UP000800235"/>
    </source>
</evidence>
<evidence type="ECO:0000256" key="2">
    <source>
        <dbReference type="SAM" id="MobiDB-lite"/>
    </source>
</evidence>
<dbReference type="PANTHER" id="PTHR12526:SF630">
    <property type="entry name" value="GLYCOSYLTRANSFERASE"/>
    <property type="match status" value="1"/>
</dbReference>
<feature type="transmembrane region" description="Helical" evidence="3">
    <location>
        <begin position="720"/>
        <end position="747"/>
    </location>
</feature>
<gene>
    <name evidence="6" type="ORF">EJ08DRAFT_595586</name>
</gene>
<dbReference type="InterPro" id="IPR001296">
    <property type="entry name" value="Glyco_trans_1"/>
</dbReference>
<accession>A0A9P4NJF6</accession>
<evidence type="ECO:0000313" key="6">
    <source>
        <dbReference type="EMBL" id="KAF2423713.1"/>
    </source>
</evidence>
<comment type="caution">
    <text evidence="6">The sequence shown here is derived from an EMBL/GenBank/DDBJ whole genome shotgun (WGS) entry which is preliminary data.</text>
</comment>
<feature type="transmembrane region" description="Helical" evidence="3">
    <location>
        <begin position="1046"/>
        <end position="1066"/>
    </location>
</feature>
<dbReference type="OrthoDB" id="2582433at2759"/>
<dbReference type="Proteomes" id="UP000800235">
    <property type="component" value="Unassembled WGS sequence"/>
</dbReference>
<dbReference type="GO" id="GO:0016757">
    <property type="term" value="F:glycosyltransferase activity"/>
    <property type="evidence" value="ECO:0007669"/>
    <property type="project" value="UniProtKB-KW"/>
</dbReference>
<feature type="transmembrane region" description="Helical" evidence="3">
    <location>
        <begin position="1164"/>
        <end position="1184"/>
    </location>
</feature>
<proteinExistence type="predicted"/>
<name>A0A9P4NJF6_9PEZI</name>
<evidence type="ECO:0000259" key="5">
    <source>
        <dbReference type="Pfam" id="PF11997"/>
    </source>
</evidence>
<keyword evidence="1" id="KW-0328">Glycosyltransferase</keyword>
<feature type="transmembrane region" description="Helical" evidence="3">
    <location>
        <begin position="679"/>
        <end position="700"/>
    </location>
</feature>
<keyword evidence="7" id="KW-1185">Reference proteome</keyword>
<protein>
    <recommendedName>
        <fullName evidence="8">Glycosyl transferase</fullName>
    </recommendedName>
</protein>
<feature type="domain" description="Glycosyl transferase family 1" evidence="4">
    <location>
        <begin position="2351"/>
        <end position="2523"/>
    </location>
</feature>
<feature type="transmembrane region" description="Helical" evidence="3">
    <location>
        <begin position="767"/>
        <end position="787"/>
    </location>
</feature>
<keyword evidence="1" id="KW-0808">Transferase</keyword>
<dbReference type="SUPFAM" id="SSF53756">
    <property type="entry name" value="UDP-Glycosyltransferase/glycogen phosphorylase"/>
    <property type="match status" value="1"/>
</dbReference>
<dbReference type="Pfam" id="PF00534">
    <property type="entry name" value="Glycos_transf_1"/>
    <property type="match status" value="1"/>
</dbReference>
<evidence type="ECO:0000259" key="4">
    <source>
        <dbReference type="Pfam" id="PF00534"/>
    </source>
</evidence>
<reference evidence="6" key="1">
    <citation type="journal article" date="2020" name="Stud. Mycol.">
        <title>101 Dothideomycetes genomes: a test case for predicting lifestyles and emergence of pathogens.</title>
        <authorList>
            <person name="Haridas S."/>
            <person name="Albert R."/>
            <person name="Binder M."/>
            <person name="Bloem J."/>
            <person name="Labutti K."/>
            <person name="Salamov A."/>
            <person name="Andreopoulos B."/>
            <person name="Baker S."/>
            <person name="Barry K."/>
            <person name="Bills G."/>
            <person name="Bluhm B."/>
            <person name="Cannon C."/>
            <person name="Castanera R."/>
            <person name="Culley D."/>
            <person name="Daum C."/>
            <person name="Ezra D."/>
            <person name="Gonzalez J."/>
            <person name="Henrissat B."/>
            <person name="Kuo A."/>
            <person name="Liang C."/>
            <person name="Lipzen A."/>
            <person name="Lutzoni F."/>
            <person name="Magnuson J."/>
            <person name="Mondo S."/>
            <person name="Nolan M."/>
            <person name="Ohm R."/>
            <person name="Pangilinan J."/>
            <person name="Park H.-J."/>
            <person name="Ramirez L."/>
            <person name="Alfaro M."/>
            <person name="Sun H."/>
            <person name="Tritt A."/>
            <person name="Yoshinaga Y."/>
            <person name="Zwiers L.-H."/>
            <person name="Turgeon B."/>
            <person name="Goodwin S."/>
            <person name="Spatafora J."/>
            <person name="Crous P."/>
            <person name="Grigoriev I."/>
        </authorList>
    </citation>
    <scope>NUCLEOTIDE SEQUENCE</scope>
    <source>
        <strain evidence="6">CBS 130266</strain>
    </source>
</reference>
<evidence type="ECO:0000256" key="1">
    <source>
        <dbReference type="ARBA" id="ARBA00022676"/>
    </source>
</evidence>
<feature type="transmembrane region" description="Helical" evidence="3">
    <location>
        <begin position="850"/>
        <end position="870"/>
    </location>
</feature>
<dbReference type="Pfam" id="PF11997">
    <property type="entry name" value="DUF3492"/>
    <property type="match status" value="1"/>
</dbReference>
<keyword evidence="3" id="KW-0472">Membrane</keyword>
<dbReference type="InterPro" id="IPR022622">
    <property type="entry name" value="DUF3492"/>
</dbReference>
<feature type="transmembrane region" description="Helical" evidence="3">
    <location>
        <begin position="793"/>
        <end position="813"/>
    </location>
</feature>
<organism evidence="6 7">
    <name type="scientific">Tothia fuscella</name>
    <dbReference type="NCBI Taxonomy" id="1048955"/>
    <lineage>
        <taxon>Eukaryota</taxon>
        <taxon>Fungi</taxon>
        <taxon>Dikarya</taxon>
        <taxon>Ascomycota</taxon>
        <taxon>Pezizomycotina</taxon>
        <taxon>Dothideomycetes</taxon>
        <taxon>Pleosporomycetidae</taxon>
        <taxon>Venturiales</taxon>
        <taxon>Cylindrosympodiaceae</taxon>
        <taxon>Tothia</taxon>
    </lineage>
</organism>
<feature type="region of interest" description="Disordered" evidence="2">
    <location>
        <begin position="2620"/>
        <end position="2639"/>
    </location>
</feature>
<feature type="domain" description="DUF3492" evidence="5">
    <location>
        <begin position="2033"/>
        <end position="2324"/>
    </location>
</feature>
<keyword evidence="3" id="KW-1133">Transmembrane helix</keyword>
<dbReference type="PANTHER" id="PTHR12526">
    <property type="entry name" value="GLYCOSYLTRANSFERASE"/>
    <property type="match status" value="1"/>
</dbReference>
<evidence type="ECO:0008006" key="8">
    <source>
        <dbReference type="Google" id="ProtNLM"/>
    </source>
</evidence>
<dbReference type="Gene3D" id="3.40.50.2000">
    <property type="entry name" value="Glycogen Phosphorylase B"/>
    <property type="match status" value="1"/>
</dbReference>
<evidence type="ECO:0000256" key="3">
    <source>
        <dbReference type="SAM" id="Phobius"/>
    </source>
</evidence>
<dbReference type="EMBL" id="MU007078">
    <property type="protein sequence ID" value="KAF2423713.1"/>
    <property type="molecule type" value="Genomic_DNA"/>
</dbReference>
<keyword evidence="3" id="KW-0812">Transmembrane</keyword>
<feature type="transmembrane region" description="Helical" evidence="3">
    <location>
        <begin position="1101"/>
        <end position="1128"/>
    </location>
</feature>
<feature type="transmembrane region" description="Helical" evidence="3">
    <location>
        <begin position="1134"/>
        <end position="1152"/>
    </location>
</feature>
<feature type="compositionally biased region" description="Basic and acidic residues" evidence="2">
    <location>
        <begin position="2620"/>
        <end position="2631"/>
    </location>
</feature>
<sequence length="2669" mass="304068">MVRKLDIILLGKGCKGLVLRISDVMGHERMKELLRTCHTWKIEVIVMCRPDDAILEWVDFSIIAGLILENATILPNGHRRDFFRAERVRELMAQCAEKRIERPSFFVGFYDLWHTRPTAAVVRRAFKVAEYYGATLEHLPLMDAYWEDNAKRKLPMSLGGFDYLKRPETVNLQKRWTEETIPIDFTHSTSSSVNQLPLDKLQKILPQIGDQLSPRSLPRCLEKLRIEQPTLISPPDYVERAPQREDFWHHSSDGQELSKLGSFPLDCAISPLHYQSVLNTLKRLKSLDMLLLLQEVDLLKLSNKLQSAKIRSKNPWMMDSLITGLASGEIKVYKGLDTAFRLPDESSHLWGLSDVINGHVDIFVSQKAHSDAGVILHTYLAIQGMPRVERFQEELLLERPTVTGTGTKLPTNIRRELAESTTAELLFLLQQMKIAKLSHPFTATIQHICQSILINGPSRDAWTEVHSKQFLEGSISIRDILQRRLEYFASNGATKLPTVDALVVLYSGVEGLVATSLFRADRKTLDILLTSLLGVYGPGQSLGLSPSVDINADLFALMFFCSLRKAAFEDVYLEATDRCPFFLTQPDQAAVFSELWVLGSQCDIYFGIRPRALGRIIYDRYRTFLRQQPPPAAAWKGVDTLTAYSYAQISDATKMLKIDNTDSNGRTDMYRTINKAKETIMGFGALSIFCVPAILDVTLLTTTGRGFFLTAFMEGNDRLAASYALLASLLITSGVTGWVGSAGSFYLYNWAFDNMNFFLVQRLSGGFVISSIVSVVGLLILALRITFRTGIVFAAYLLILATYLNILGVMTTMHLKGSPLTSGRLVLWRTFPILAISPLVSTFVTGYDLTIYLCVMFTFLLALLVQYRALCMEWSTWMADVPKMKESDVVQWFQAKRKNTFEKYGINEGQSLKEAAQKAFLERVTSVKKQRFRFLNRAVRDQLVEKAAHGLPLAQWLLEKNSEGAKLPEAFSNTWFVQLDLAVKSQQQMVRGLKEHSAFILFRHAKYDLGQNLGLFLVALMDHWVSLVMSFRAPHPDPYNRDTARYGLGLSLLYFLFSAIAVDMTLQRYWKKTEKLSEERLVDLQHARLVRRQWTQQRRRLWVTGLTELGRTMGFLFGVALLLLGFLVEESGSILMFHLHVLGYTSVLIFQFNRCFTSSPSMHVKAVLFSAILGFLIGCILHALPLTAGFNYNDVIALDIAALSGAVLTSIWAYKDLNTISEPKTSNFIADPTYNFHYQGRIGTVCRVYPKGPLLAENTGFPLTSRGNPDVSNEIESLLENALQRPNALLRGAAWSLKLVQQTREMWCDGSTSINLCSRQLFMKSDLSDTWAYSGYNGAQLQITAGFLNESDMVLYMKNLLIRCSLAEILLYHTAIAVQAFSHHDALLAEHFLHETQTVSKRIEFQIATDSEPNIGHIIQSTNSRIIDHLCFHINANTAWRETPQSVREAVIARICGSDVPIKLEVARWMQDAGLDLRGLDFSLFLCINIYHLGKRRWRRNDAPYAAPGFLQVPAQLTSALPQTRPSKISMVWLWADEACRLTVVTVKWIAILTGAASEVERELWYSLRDVYFRDFLLRSLLAFWKICWLIRNMWIRIFLIQRRPLLAKVRTWAYHGVCRELVRNNITVERASNTVTGFGSRIVTGNISLDIYDGALQEKPLGKGAIATATYDEHYRLRTRQDNMADGEKVSTFCYAAGSHSRYPTSKEIVEPTRKIQCQYDQHGRIVSGTIQTGIEEFEFNYFYRKFPKHNSDISRADYRQARFPDRSLVVFWSFPLHGQSDDDIFESAPSEQVTRVIRTIGNKKYTTTWTYKHKRDPVVESILEEEGKKDHIIHLPEVFDNEEQLLIKPTNLSFDADDLLIYHRPHHLRTIRPGKSKKQSTLAQMLCKLAPLDLFGWSHWSRKYVFHRMPTWRLRSELWRLWLKSTELDAATASWMDEYVLRQETLLKPYWKLRDTGQLLAASQVLDKNNDRIISAIDVTSDVAERCNLLIKLADLYTMGLGKDATQITNRPEDCYADTVDRISIIFNDIGCWPDAPGGVSNCRRDLVNGHTTIRNHVVAESANDFGIPRYQIEKNIQSIKLLPLWGLDGKTAHHGLIDNLLQSQVDEKVESTDVQRDIVAVFIPLLKHFVKGARTKRPSRAELISFSNTLLTMSAYFEKKDYNLTWRSREVEVAWVEAWLCPYNDRNILDPSEYFEIERPSMMEFRASLNLYMCYFFIYSVQVPEDCPRVFQATHHGISSLFGMVLKYRKGTTFGLWDHAILWRESCLNISTAQCLLPIPVQSMLLAGIGLASKLAYMHVDVVLPCTSVYNPMWETEIGTDEGRLDSQTQFHRKIDPIVNGISSMDSFSPVSEIRSKKPTVVMLSNIQFIKDIKTAVLAADVIVNEFGFKDYQLLVYGAQDRQPSYFVETNNLIQERNLTSNVFLAGFGNPKEVLKDAWLFMNSSLSEGLPLAIGEAALSGIPIVATEVGATALVLTDPDDASKRYGEVVPPNDPIAMARAQINLLAMTGEWCKYTGENAVELPQEIAKQDVVWLMKRMYSKTKDRQKLGLLSREVVLRSFHGNRYLREHEQMYWIQWHHAKMRADKKLRGKNVSSYQYGVLPTLRFSITDAKDLDPESYETQDKEPETPLQRWQSFPEYVRKPSVWKKQMRRLTPVNRPASPAEP</sequence>
<feature type="transmembrane region" description="Helical" evidence="3">
    <location>
        <begin position="1013"/>
        <end position="1034"/>
    </location>
</feature>